<evidence type="ECO:0000313" key="9">
    <source>
        <dbReference type="EMBL" id="MCB8882049.1"/>
    </source>
</evidence>
<dbReference type="RefSeq" id="WP_227308717.1">
    <property type="nucleotide sequence ID" value="NZ_JAESVA010000006.1"/>
</dbReference>
<keyword evidence="7 8" id="KW-0472">Membrane</keyword>
<keyword evidence="5 8" id="KW-0812">Transmembrane</keyword>
<feature type="transmembrane region" description="Helical" evidence="8">
    <location>
        <begin position="231"/>
        <end position="250"/>
    </location>
</feature>
<sequence length="337" mass="34879">MPSRGRSISSPQCSRGKMRTIISRMPSGQIRSFGPSIVAIAILIAYFSIVNPLFLSYENAGNIGRQSSVLLMVSLAETVIILIGSIDLSIGALVTLTGILSALTVDALGIVGSMAVAVVTGAVVGLINGVIVTQLRVPSFLVTLGMLSILSGIANQISQGQSIIFENQILPNMMNGSLFLHVPNVIWFAVLTTVIFTLIAFRTRLGRYLYALGGGEIVASNAGVPVTFYKIVAFVISGGVCGLAGVMLTGQVGAGTPTAGSGLLLNAIAAVVMGGTALSGGVGGPHRTFLGVLVIAILTNGMDVTQVNSFTQDIVKGIVIILAVSLTIDRSKYLFIK</sequence>
<evidence type="ECO:0000256" key="2">
    <source>
        <dbReference type="ARBA" id="ARBA00022448"/>
    </source>
</evidence>
<reference evidence="9 10" key="1">
    <citation type="journal article" date="2021" name="Microorganisms">
        <title>Acidisoma silvae sp. nov. and Acidisomacellulosilytica sp. nov., Two Acidophilic Bacteria Isolated from Decaying Wood, Hydrolyzing Cellulose and Producing Poly-3-hydroxybutyrate.</title>
        <authorList>
            <person name="Mieszkin S."/>
            <person name="Pouder E."/>
            <person name="Uroz S."/>
            <person name="Simon-Colin C."/>
            <person name="Alain K."/>
        </authorList>
    </citation>
    <scope>NUCLEOTIDE SEQUENCE [LARGE SCALE GENOMIC DNA]</scope>
    <source>
        <strain evidence="9 10">HW T5.17</strain>
    </source>
</reference>
<keyword evidence="6 8" id="KW-1133">Transmembrane helix</keyword>
<feature type="transmembrane region" description="Helical" evidence="8">
    <location>
        <begin position="262"/>
        <end position="282"/>
    </location>
</feature>
<dbReference type="GO" id="GO:0005886">
    <property type="term" value="C:plasma membrane"/>
    <property type="evidence" value="ECO:0007669"/>
    <property type="project" value="UniProtKB-SubCell"/>
</dbReference>
<accession>A0A963Z3I3</accession>
<feature type="transmembrane region" description="Helical" evidence="8">
    <location>
        <begin position="33"/>
        <end position="57"/>
    </location>
</feature>
<evidence type="ECO:0000256" key="6">
    <source>
        <dbReference type="ARBA" id="ARBA00022989"/>
    </source>
</evidence>
<evidence type="ECO:0000256" key="1">
    <source>
        <dbReference type="ARBA" id="ARBA00004651"/>
    </source>
</evidence>
<comment type="subcellular location">
    <subcellularLocation>
        <location evidence="1">Cell membrane</location>
        <topology evidence="1">Multi-pass membrane protein</topology>
    </subcellularLocation>
</comment>
<evidence type="ECO:0000256" key="7">
    <source>
        <dbReference type="ARBA" id="ARBA00023136"/>
    </source>
</evidence>
<dbReference type="EMBL" id="JAESVA010000006">
    <property type="protein sequence ID" value="MCB8882049.1"/>
    <property type="molecule type" value="Genomic_DNA"/>
</dbReference>
<dbReference type="GO" id="GO:0022857">
    <property type="term" value="F:transmembrane transporter activity"/>
    <property type="evidence" value="ECO:0007669"/>
    <property type="project" value="InterPro"/>
</dbReference>
<feature type="transmembrane region" description="Helical" evidence="8">
    <location>
        <begin position="69"/>
        <end position="95"/>
    </location>
</feature>
<keyword evidence="3" id="KW-1003">Cell membrane</keyword>
<dbReference type="PANTHER" id="PTHR32196:SF21">
    <property type="entry name" value="ABC TRANSPORTER PERMEASE PROTEIN YPHD-RELATED"/>
    <property type="match status" value="1"/>
</dbReference>
<dbReference type="Proteomes" id="UP000721844">
    <property type="component" value="Unassembled WGS sequence"/>
</dbReference>
<comment type="caution">
    <text evidence="9">The sequence shown here is derived from an EMBL/GenBank/DDBJ whole genome shotgun (WGS) entry which is preliminary data.</text>
</comment>
<name>A0A963Z3I3_9PROT</name>
<dbReference type="AlphaFoldDB" id="A0A963Z3I3"/>
<evidence type="ECO:0000256" key="3">
    <source>
        <dbReference type="ARBA" id="ARBA00022475"/>
    </source>
</evidence>
<evidence type="ECO:0000313" key="10">
    <source>
        <dbReference type="Proteomes" id="UP000721844"/>
    </source>
</evidence>
<evidence type="ECO:0000256" key="4">
    <source>
        <dbReference type="ARBA" id="ARBA00022519"/>
    </source>
</evidence>
<organism evidence="9 10">
    <name type="scientific">Acidisoma cellulosilyticum</name>
    <dbReference type="NCBI Taxonomy" id="2802395"/>
    <lineage>
        <taxon>Bacteria</taxon>
        <taxon>Pseudomonadati</taxon>
        <taxon>Pseudomonadota</taxon>
        <taxon>Alphaproteobacteria</taxon>
        <taxon>Acetobacterales</taxon>
        <taxon>Acidocellaceae</taxon>
        <taxon>Acidisoma</taxon>
    </lineage>
</organism>
<keyword evidence="2" id="KW-0813">Transport</keyword>
<dbReference type="PANTHER" id="PTHR32196">
    <property type="entry name" value="ABC TRANSPORTER PERMEASE PROTEIN YPHD-RELATED-RELATED"/>
    <property type="match status" value="1"/>
</dbReference>
<evidence type="ECO:0000256" key="5">
    <source>
        <dbReference type="ARBA" id="ARBA00022692"/>
    </source>
</evidence>
<proteinExistence type="predicted"/>
<dbReference type="InterPro" id="IPR001851">
    <property type="entry name" value="ABC_transp_permease"/>
</dbReference>
<dbReference type="CDD" id="cd06579">
    <property type="entry name" value="TM_PBP1_transp_AraH_like"/>
    <property type="match status" value="1"/>
</dbReference>
<feature type="transmembrane region" description="Helical" evidence="8">
    <location>
        <begin position="178"/>
        <end position="201"/>
    </location>
</feature>
<feature type="transmembrane region" description="Helical" evidence="8">
    <location>
        <begin position="139"/>
        <end position="158"/>
    </location>
</feature>
<evidence type="ECO:0000256" key="8">
    <source>
        <dbReference type="SAM" id="Phobius"/>
    </source>
</evidence>
<keyword evidence="4" id="KW-0997">Cell inner membrane</keyword>
<feature type="transmembrane region" description="Helical" evidence="8">
    <location>
        <begin position="107"/>
        <end position="127"/>
    </location>
</feature>
<protein>
    <submittedName>
        <fullName evidence="9">ABC transporter permease</fullName>
    </submittedName>
</protein>
<dbReference type="Pfam" id="PF02653">
    <property type="entry name" value="BPD_transp_2"/>
    <property type="match status" value="1"/>
</dbReference>
<gene>
    <name evidence="9" type="ORF">ACELLULO517_17525</name>
</gene>
<keyword evidence="10" id="KW-1185">Reference proteome</keyword>